<dbReference type="EMBL" id="BMHF01000008">
    <property type="protein sequence ID" value="GGA39904.1"/>
    <property type="molecule type" value="Genomic_DNA"/>
</dbReference>
<sequence length="42" mass="4607">MKIDVNEPVGPEAGESRHTNLQITAPANDYDTAVKIYEGFSK</sequence>
<comment type="caution">
    <text evidence="2">The sequence shown here is derived from an EMBL/GenBank/DDBJ whole genome shotgun (WGS) entry which is preliminary data.</text>
</comment>
<accession>A0ABQ1GAH2</accession>
<dbReference type="Proteomes" id="UP000609323">
    <property type="component" value="Unassembled WGS sequence"/>
</dbReference>
<gene>
    <name evidence="2" type="ORF">GCM10010917_26490</name>
</gene>
<evidence type="ECO:0000313" key="3">
    <source>
        <dbReference type="Proteomes" id="UP000609323"/>
    </source>
</evidence>
<proteinExistence type="predicted"/>
<evidence type="ECO:0000313" key="2">
    <source>
        <dbReference type="EMBL" id="GGA39904.1"/>
    </source>
</evidence>
<reference evidence="3" key="1">
    <citation type="journal article" date="2019" name="Int. J. Syst. Evol. Microbiol.">
        <title>The Global Catalogue of Microorganisms (GCM) 10K type strain sequencing project: providing services to taxonomists for standard genome sequencing and annotation.</title>
        <authorList>
            <consortium name="The Broad Institute Genomics Platform"/>
            <consortium name="The Broad Institute Genome Sequencing Center for Infectious Disease"/>
            <person name="Wu L."/>
            <person name="Ma J."/>
        </authorList>
    </citation>
    <scope>NUCLEOTIDE SEQUENCE [LARGE SCALE GENOMIC DNA]</scope>
    <source>
        <strain evidence="3">CGMCC 1.15044</strain>
    </source>
</reference>
<name>A0ABQ1GAH2_9BACL</name>
<evidence type="ECO:0000256" key="1">
    <source>
        <dbReference type="SAM" id="MobiDB-lite"/>
    </source>
</evidence>
<organism evidence="2 3">
    <name type="scientific">Paenibacillus physcomitrellae</name>
    <dbReference type="NCBI Taxonomy" id="1619311"/>
    <lineage>
        <taxon>Bacteria</taxon>
        <taxon>Bacillati</taxon>
        <taxon>Bacillota</taxon>
        <taxon>Bacilli</taxon>
        <taxon>Bacillales</taxon>
        <taxon>Paenibacillaceae</taxon>
        <taxon>Paenibacillus</taxon>
    </lineage>
</organism>
<feature type="region of interest" description="Disordered" evidence="1">
    <location>
        <begin position="1"/>
        <end position="24"/>
    </location>
</feature>
<protein>
    <submittedName>
        <fullName evidence="2">Uncharacterized protein</fullName>
    </submittedName>
</protein>
<keyword evidence="3" id="KW-1185">Reference proteome</keyword>